<evidence type="ECO:0000256" key="5">
    <source>
        <dbReference type="ARBA" id="ARBA00023004"/>
    </source>
</evidence>
<dbReference type="InterPro" id="IPR051919">
    <property type="entry name" value="W-dependent_AOR"/>
</dbReference>
<keyword evidence="6" id="KW-0411">Iron-sulfur</keyword>
<dbReference type="InterPro" id="IPR036021">
    <property type="entry name" value="Tungsten_al_ferr_oxy-like_C"/>
</dbReference>
<dbReference type="InterPro" id="IPR013984">
    <property type="entry name" value="Ald_Fedxn_OxRdtase_dom2"/>
</dbReference>
<evidence type="ECO:0000256" key="1">
    <source>
        <dbReference type="ARBA" id="ARBA00001966"/>
    </source>
</evidence>
<dbReference type="Pfam" id="PF02730">
    <property type="entry name" value="AFOR_N"/>
    <property type="match status" value="1"/>
</dbReference>
<organism evidence="9 10">
    <name type="scientific">Symbiobacterium terraclitae</name>
    <dbReference type="NCBI Taxonomy" id="557451"/>
    <lineage>
        <taxon>Bacteria</taxon>
        <taxon>Bacillati</taxon>
        <taxon>Bacillota</taxon>
        <taxon>Clostridia</taxon>
        <taxon>Eubacteriales</taxon>
        <taxon>Symbiobacteriaceae</taxon>
        <taxon>Symbiobacterium</taxon>
    </lineage>
</organism>
<evidence type="ECO:0000256" key="4">
    <source>
        <dbReference type="ARBA" id="ARBA00022723"/>
    </source>
</evidence>
<protein>
    <submittedName>
        <fullName evidence="9">Aldehyde:ferredoxin oxidoreductase</fullName>
        <ecNumber evidence="9">1.2.7.5</ecNumber>
    </submittedName>
</protein>
<evidence type="ECO:0000256" key="3">
    <source>
        <dbReference type="ARBA" id="ARBA00022485"/>
    </source>
</evidence>
<feature type="domain" description="Aldehyde ferredoxin oxidoreductase N-terminal" evidence="8">
    <location>
        <begin position="8"/>
        <end position="205"/>
    </location>
</feature>
<gene>
    <name evidence="9" type="ORF">J2Z79_002387</name>
</gene>
<dbReference type="SUPFAM" id="SSF48310">
    <property type="entry name" value="Aldehyde ferredoxin oxidoreductase, C-terminal domains"/>
    <property type="match status" value="1"/>
</dbReference>
<dbReference type="InterPro" id="IPR001203">
    <property type="entry name" value="OxRdtase_Ald_Fedxn_C"/>
</dbReference>
<dbReference type="SMART" id="SM00790">
    <property type="entry name" value="AFOR_N"/>
    <property type="match status" value="1"/>
</dbReference>
<feature type="region of interest" description="Disordered" evidence="7">
    <location>
        <begin position="317"/>
        <end position="346"/>
    </location>
</feature>
<keyword evidence="9" id="KW-0560">Oxidoreductase</keyword>
<dbReference type="InterPro" id="IPR036503">
    <property type="entry name" value="Ald_Fedxn_OxRdtase_N_sf"/>
</dbReference>
<keyword evidence="4" id="KW-0479">Metal-binding</keyword>
<dbReference type="RefSeq" id="WP_209467093.1">
    <property type="nucleotide sequence ID" value="NZ_JAGGLG010000020.1"/>
</dbReference>
<dbReference type="PANTHER" id="PTHR30038">
    <property type="entry name" value="ALDEHYDE FERREDOXIN OXIDOREDUCTASE"/>
    <property type="match status" value="1"/>
</dbReference>
<name>A0ABS4JTV8_9FIRM</name>
<dbReference type="EC" id="1.2.7.5" evidence="9"/>
<comment type="similarity">
    <text evidence="2">Belongs to the AOR/FOR family.</text>
</comment>
<reference evidence="9 10" key="1">
    <citation type="submission" date="2021-03" db="EMBL/GenBank/DDBJ databases">
        <title>Genomic Encyclopedia of Type Strains, Phase IV (KMG-IV): sequencing the most valuable type-strain genomes for metagenomic binning, comparative biology and taxonomic classification.</title>
        <authorList>
            <person name="Goeker M."/>
        </authorList>
    </citation>
    <scope>NUCLEOTIDE SEQUENCE [LARGE SCALE GENOMIC DNA]</scope>
    <source>
        <strain evidence="9 10">DSM 27138</strain>
    </source>
</reference>
<feature type="compositionally biased region" description="Low complexity" evidence="7">
    <location>
        <begin position="317"/>
        <end position="333"/>
    </location>
</feature>
<comment type="cofactor">
    <cofactor evidence="1">
        <name>[4Fe-4S] cluster</name>
        <dbReference type="ChEBI" id="CHEBI:49883"/>
    </cofactor>
</comment>
<keyword evidence="3" id="KW-0004">4Fe-4S</keyword>
<dbReference type="SUPFAM" id="SSF56228">
    <property type="entry name" value="Aldehyde ferredoxin oxidoreductase, N-terminal domain"/>
    <property type="match status" value="1"/>
</dbReference>
<evidence type="ECO:0000313" key="10">
    <source>
        <dbReference type="Proteomes" id="UP001519289"/>
    </source>
</evidence>
<dbReference type="PANTHER" id="PTHR30038:SF7">
    <property type="entry name" value="TUNGSTEN-CONTAINING GLYCERALDEHYDE-3-PHOSPHATE:FERREDOXIN OXIDOREDUCTASE"/>
    <property type="match status" value="1"/>
</dbReference>
<dbReference type="EMBL" id="JAGGLG010000020">
    <property type="protein sequence ID" value="MBP2018971.1"/>
    <property type="molecule type" value="Genomic_DNA"/>
</dbReference>
<keyword evidence="10" id="KW-1185">Reference proteome</keyword>
<dbReference type="Pfam" id="PF01314">
    <property type="entry name" value="AFOR_C"/>
    <property type="match status" value="1"/>
</dbReference>
<dbReference type="GO" id="GO:0033726">
    <property type="term" value="F:aldehyde ferredoxin oxidoreductase activity"/>
    <property type="evidence" value="ECO:0007669"/>
    <property type="project" value="UniProtKB-EC"/>
</dbReference>
<dbReference type="InterPro" id="IPR013983">
    <property type="entry name" value="Ald_Fedxn_OxRdtase_N"/>
</dbReference>
<dbReference type="Proteomes" id="UP001519289">
    <property type="component" value="Unassembled WGS sequence"/>
</dbReference>
<proteinExistence type="inferred from homology"/>
<evidence type="ECO:0000256" key="6">
    <source>
        <dbReference type="ARBA" id="ARBA00023014"/>
    </source>
</evidence>
<dbReference type="Gene3D" id="3.60.9.10">
    <property type="entry name" value="Aldehyde ferredoxin oxidoreductase, N-terminal domain"/>
    <property type="match status" value="1"/>
</dbReference>
<evidence type="ECO:0000256" key="2">
    <source>
        <dbReference type="ARBA" id="ARBA00011032"/>
    </source>
</evidence>
<keyword evidence="5" id="KW-0408">Iron</keyword>
<evidence type="ECO:0000256" key="7">
    <source>
        <dbReference type="SAM" id="MobiDB-lite"/>
    </source>
</evidence>
<accession>A0ABS4JTV8</accession>
<evidence type="ECO:0000259" key="8">
    <source>
        <dbReference type="SMART" id="SM00790"/>
    </source>
</evidence>
<comment type="caution">
    <text evidence="9">The sequence shown here is derived from an EMBL/GenBank/DDBJ whole genome shotgun (WGS) entry which is preliminary data.</text>
</comment>
<dbReference type="Gene3D" id="1.10.569.10">
    <property type="entry name" value="Aldehyde Ferredoxin Oxidoreductase Protein, subunit A, domain 2"/>
    <property type="match status" value="1"/>
</dbReference>
<sequence>MPTRFKGYMGRMLRIDLTTRQVSEYPITDEQRELYLGGKVMAARILADLITGPVDPFGPENVVVVTTGPLTGTGAPMTSRFNVSTISPLTGLLTSSNCGGSFGLHLKKAGCDGLVITGRAESPVWVEITEGGVRFRDAAQLWGLTTGATQAALPPRTGKLVIGPAGENRVRYASLASDERMAARAGVGAVFGAKNLKALVAHGRLAVPVADPERVKALHRGWTQDLRSHPITGNQLPRLGTAGLLSMMQAHRMLATRNFSRGRFDQFDAVSGETLAEEHLVHNGGCTGCPVHCGREVYLPDDQPETGDERSAYALTAATEPAEGAPATAETPPSDGRAEAGQKRRKVKGPELETLVLLGPNLENADLNEIIRWNYQLDELGMDSISTGGTIAFAMELNEKGLWENGLRFGEVKNLPQLFDDIAHRRGIGDLLAEGSRRLAQRFGGMGFAMQVKGLELPAYEPRAAVGQGLGYAVSNRGGCHLNAGYLAVLEGLGLEMDPHTPRAKAALTILMQDLMEAISAAGNCLFSSYNVFPAALLNRPNGWLTRAVNRVLPWLGGPVALLHRMRWLPVHLPGLPVTRSLAAVTGMRMDLGRLKAIGERGYNLERLVNTRLGVTAADDDLPERLKSVEQVPGDPRTRVPLEPMKRQYYRLRGWTPDGVPTPALLRRLRIQ</sequence>
<evidence type="ECO:0000313" key="9">
    <source>
        <dbReference type="EMBL" id="MBP2018971.1"/>
    </source>
</evidence>